<dbReference type="Gene3D" id="3.40.50.11350">
    <property type="match status" value="1"/>
</dbReference>
<keyword evidence="5" id="KW-0808">Transferase</keyword>
<accession>A0A1E5WLS1</accession>
<evidence type="ECO:0000313" key="15">
    <source>
        <dbReference type="EMBL" id="OEL38319.1"/>
    </source>
</evidence>
<protein>
    <recommendedName>
        <fullName evidence="13">O-fucosyltransferase family protein</fullName>
    </recommendedName>
</protein>
<comment type="caution">
    <text evidence="15">The sequence shown here is derived from an EMBL/GenBank/DDBJ whole genome shotgun (WGS) entry which is preliminary data.</text>
</comment>
<evidence type="ECO:0000256" key="4">
    <source>
        <dbReference type="ARBA" id="ARBA00022676"/>
    </source>
</evidence>
<comment type="similarity">
    <text evidence="3">Belongs to the glycosyltransferase GT106 family.</text>
</comment>
<evidence type="ECO:0000256" key="3">
    <source>
        <dbReference type="ARBA" id="ARBA00007737"/>
    </source>
</evidence>
<dbReference type="GO" id="GO:0016757">
    <property type="term" value="F:glycosyltransferase activity"/>
    <property type="evidence" value="ECO:0007669"/>
    <property type="project" value="UniProtKB-KW"/>
</dbReference>
<dbReference type="STRING" id="888268.A0A1E5WLS1"/>
<keyword evidence="16" id="KW-1185">Reference proteome</keyword>
<evidence type="ECO:0000256" key="11">
    <source>
        <dbReference type="ARBA" id="ARBA00023253"/>
    </source>
</evidence>
<evidence type="ECO:0000256" key="8">
    <source>
        <dbReference type="ARBA" id="ARBA00022989"/>
    </source>
</evidence>
<feature type="region of interest" description="Disordered" evidence="14">
    <location>
        <begin position="1"/>
        <end position="29"/>
    </location>
</feature>
<dbReference type="CDD" id="cd11299">
    <property type="entry name" value="O-FucT_plant"/>
    <property type="match status" value="1"/>
</dbReference>
<keyword evidence="9" id="KW-0472">Membrane</keyword>
<dbReference type="FunFam" id="3.40.50.11350:FF:000011">
    <property type="entry name" value="O-fucosyltransferase 28"/>
    <property type="match status" value="1"/>
</dbReference>
<evidence type="ECO:0000256" key="2">
    <source>
        <dbReference type="ARBA" id="ARBA00004881"/>
    </source>
</evidence>
<dbReference type="GO" id="GO:0016020">
    <property type="term" value="C:membrane"/>
    <property type="evidence" value="ECO:0007669"/>
    <property type="project" value="UniProtKB-SubCell"/>
</dbReference>
<feature type="compositionally biased region" description="Gly residues" evidence="14">
    <location>
        <begin position="129"/>
        <end position="145"/>
    </location>
</feature>
<keyword evidence="12" id="KW-0119">Carbohydrate metabolism</keyword>
<dbReference type="InterPro" id="IPR019378">
    <property type="entry name" value="GDP-Fuc_O-FucTrfase"/>
</dbReference>
<dbReference type="PANTHER" id="PTHR31741:SF20">
    <property type="entry name" value="O-FUCOSYLTRANSFERASE FAMILY PROTEIN"/>
    <property type="match status" value="1"/>
</dbReference>
<keyword evidence="7" id="KW-0735">Signal-anchor</keyword>
<reference evidence="15 16" key="1">
    <citation type="submission" date="2016-09" db="EMBL/GenBank/DDBJ databases">
        <title>The draft genome of Dichanthelium oligosanthes: A C3 panicoid grass species.</title>
        <authorList>
            <person name="Studer A.J."/>
            <person name="Schnable J.C."/>
            <person name="Brutnell T.P."/>
        </authorList>
    </citation>
    <scope>NUCLEOTIDE SEQUENCE [LARGE SCALE GENOMIC DNA]</scope>
    <source>
        <strain evidence="16">cv. Kellogg 1175</strain>
        <tissue evidence="15">Leaf</tissue>
    </source>
</reference>
<evidence type="ECO:0000256" key="5">
    <source>
        <dbReference type="ARBA" id="ARBA00022679"/>
    </source>
</evidence>
<dbReference type="InterPro" id="IPR024709">
    <property type="entry name" value="FucosylTrfase_pln"/>
</dbReference>
<organism evidence="15 16">
    <name type="scientific">Dichanthelium oligosanthes</name>
    <dbReference type="NCBI Taxonomy" id="888268"/>
    <lineage>
        <taxon>Eukaryota</taxon>
        <taxon>Viridiplantae</taxon>
        <taxon>Streptophyta</taxon>
        <taxon>Embryophyta</taxon>
        <taxon>Tracheophyta</taxon>
        <taxon>Spermatophyta</taxon>
        <taxon>Magnoliopsida</taxon>
        <taxon>Liliopsida</taxon>
        <taxon>Poales</taxon>
        <taxon>Poaceae</taxon>
        <taxon>PACMAD clade</taxon>
        <taxon>Panicoideae</taxon>
        <taxon>Panicodae</taxon>
        <taxon>Paniceae</taxon>
        <taxon>Dichantheliinae</taxon>
        <taxon>Dichanthelium</taxon>
    </lineage>
</organism>
<keyword evidence="10" id="KW-0325">Glycoprotein</keyword>
<feature type="region of interest" description="Disordered" evidence="14">
    <location>
        <begin position="127"/>
        <end position="152"/>
    </location>
</feature>
<proteinExistence type="inferred from homology"/>
<dbReference type="OrthoDB" id="2015856at2759"/>
<keyword evidence="8" id="KW-1133">Transmembrane helix</keyword>
<dbReference type="AlphaFoldDB" id="A0A1E5WLS1"/>
<dbReference type="GO" id="GO:0006004">
    <property type="term" value="P:fucose metabolic process"/>
    <property type="evidence" value="ECO:0007669"/>
    <property type="project" value="UniProtKB-KW"/>
</dbReference>
<comment type="pathway">
    <text evidence="2">Glycan metabolism.</text>
</comment>
<feature type="compositionally biased region" description="Low complexity" evidence="14">
    <location>
        <begin position="1"/>
        <end position="22"/>
    </location>
</feature>
<name>A0A1E5WLS1_9POAL</name>
<dbReference type="Pfam" id="PF10250">
    <property type="entry name" value="O-FucT"/>
    <property type="match status" value="1"/>
</dbReference>
<sequence>MAAAATASTATTCSSSSSSATSPGPHRRRQLNDIERDAVAPHDDCSSSSCCCGSGADHHHHSSAHDDAECGGLHGHATPCGAGRPLLLARRKRAAGGAPGRAAWMRGIVLCLLGLVAVIGFLGSHRGDGGGGGRAATSGTGGSGSDGADDGGRLVHRVEVTDADVMGWTEENLTAIARRPPEPPVPEIWMKPESEGYRQCIERPKNHRRTNNATVGYLLVDANGGLNQMRMGISDMVAVAKIMNASLVIPTLDHQSFWTDPRFQKGETLRESTHLLVQGSWIVSSIFQASFYRDFAKILRKFKVVRFTHTDSRIVNNGLAPSLQKLRCRANYKALQYRKEIEALGHTLVDRLRNGSEHYIALHLRYEKDMLAFTGCNHNLTLHEASELTDMRLKVRHWKEKEINSEEKRLQGGCPMTPREAAVFLKAMGYPATTKIYIVAGEIYGAHSLDALKAEYPNIYTHYSLATVEELEPLELYQNRLAAVDYIVALQSDVFVYTYDGNMARAVQGHRRFEGFRKTINPDRLKFVELIDKLDEGSMTWREFQMAVRTHHENRLGGPYDRLRGESPRQEEYFYSNPIPGCLCKRVQRSSGR</sequence>
<evidence type="ECO:0000256" key="9">
    <source>
        <dbReference type="ARBA" id="ARBA00023136"/>
    </source>
</evidence>
<dbReference type="EMBL" id="LWDX02002181">
    <property type="protein sequence ID" value="OEL38319.1"/>
    <property type="molecule type" value="Genomic_DNA"/>
</dbReference>
<keyword evidence="4" id="KW-0328">Glycosyltransferase</keyword>
<comment type="subcellular location">
    <subcellularLocation>
        <location evidence="1">Membrane</location>
        <topology evidence="1">Single-pass type II membrane protein</topology>
    </subcellularLocation>
</comment>
<keyword evidence="11" id="KW-0294">Fucose metabolism</keyword>
<gene>
    <name evidence="15" type="ORF">BAE44_0000662</name>
</gene>
<dbReference type="Proteomes" id="UP000095767">
    <property type="component" value="Unassembled WGS sequence"/>
</dbReference>
<evidence type="ECO:0000256" key="10">
    <source>
        <dbReference type="ARBA" id="ARBA00023180"/>
    </source>
</evidence>
<evidence type="ECO:0000313" key="16">
    <source>
        <dbReference type="Proteomes" id="UP000095767"/>
    </source>
</evidence>
<evidence type="ECO:0000256" key="7">
    <source>
        <dbReference type="ARBA" id="ARBA00022968"/>
    </source>
</evidence>
<evidence type="ECO:0000256" key="6">
    <source>
        <dbReference type="ARBA" id="ARBA00022692"/>
    </source>
</evidence>
<evidence type="ECO:0000256" key="12">
    <source>
        <dbReference type="ARBA" id="ARBA00023277"/>
    </source>
</evidence>
<dbReference type="PANTHER" id="PTHR31741">
    <property type="entry name" value="OS02G0726500 PROTEIN-RELATED"/>
    <property type="match status" value="1"/>
</dbReference>
<dbReference type="GO" id="GO:0005737">
    <property type="term" value="C:cytoplasm"/>
    <property type="evidence" value="ECO:0007669"/>
    <property type="project" value="TreeGrafter"/>
</dbReference>
<keyword evidence="6" id="KW-0812">Transmembrane</keyword>
<evidence type="ECO:0000256" key="14">
    <source>
        <dbReference type="SAM" id="MobiDB-lite"/>
    </source>
</evidence>
<evidence type="ECO:0000256" key="13">
    <source>
        <dbReference type="ARBA" id="ARBA00030350"/>
    </source>
</evidence>
<evidence type="ECO:0000256" key="1">
    <source>
        <dbReference type="ARBA" id="ARBA00004606"/>
    </source>
</evidence>